<dbReference type="Proteomes" id="UP000463868">
    <property type="component" value="Chromosome"/>
</dbReference>
<dbReference type="RefSeq" id="WP_160126449.1">
    <property type="nucleotide sequence ID" value="NZ_CP031972.1"/>
</dbReference>
<dbReference type="EMBL" id="CP031976">
    <property type="protein sequence ID" value="QHI12170.1"/>
    <property type="molecule type" value="Genomic_DNA"/>
</dbReference>
<organism evidence="1 2">
    <name type="scientific">Acinetobacter haemolyticus</name>
    <dbReference type="NCBI Taxonomy" id="29430"/>
    <lineage>
        <taxon>Bacteria</taxon>
        <taxon>Pseudomonadati</taxon>
        <taxon>Pseudomonadota</taxon>
        <taxon>Gammaproteobacteria</taxon>
        <taxon>Moraxellales</taxon>
        <taxon>Moraxellaceae</taxon>
        <taxon>Acinetobacter</taxon>
    </lineage>
</organism>
<sequence>MTHIECFKCGNEISREVLKCPHCGLPQYGTFSNQKVSELKLSSSINNTDQKYPYSKNGEENVNTSLMKSNFFNDNKYEIGICTVVFIILLLTVPKIFNQNSKIAEVPTLDASYYSNENTTTDMQEVIKQSEISSDDESREINEDSDNIFDKNNMVVDDRIANYASPQEALRDCLKHPSSFEDKSRVQSPCEEGTDCSYAWEYEQRCGFILDTYYPNCFFDVSTTVQVSCLTSGERVFRDINYWDPNLKFKEKATLMGLNN</sequence>
<gene>
    <name evidence="1" type="ORF">AhaeAN43_01610</name>
</gene>
<reference evidence="1 2" key="1">
    <citation type="submission" date="2018-08" db="EMBL/GenBank/DDBJ databases">
        <title>Analysis of the genomic diversity of Mexican Acinetobacter haemolyticus clinical isolates.</title>
        <authorList>
            <person name="Castro-Jaimes S."/>
            <person name="Cevallos M.A."/>
        </authorList>
    </citation>
    <scope>NUCLEOTIDE SEQUENCE [LARGE SCALE GENOMIC DNA]</scope>
    <source>
        <strain evidence="1 2">AN43</strain>
    </source>
</reference>
<accession>A0A857IG97</accession>
<proteinExistence type="predicted"/>
<dbReference type="AlphaFoldDB" id="A0A857IG97"/>
<protein>
    <submittedName>
        <fullName evidence="1">Uncharacterized protein</fullName>
    </submittedName>
</protein>
<evidence type="ECO:0000313" key="2">
    <source>
        <dbReference type="Proteomes" id="UP000463868"/>
    </source>
</evidence>
<name>A0A857IG97_ACIHA</name>
<evidence type="ECO:0000313" key="1">
    <source>
        <dbReference type="EMBL" id="QHI12170.1"/>
    </source>
</evidence>